<proteinExistence type="inferred from homology"/>
<dbReference type="Gene3D" id="3.40.50.300">
    <property type="entry name" value="P-loop containing nucleotide triphosphate hydrolases"/>
    <property type="match status" value="2"/>
</dbReference>
<protein>
    <recommendedName>
        <fullName evidence="7">AIG1-type G domain-containing protein</fullName>
    </recommendedName>
</protein>
<comment type="caution">
    <text evidence="8">The sequence shown here is derived from an EMBL/GenBank/DDBJ whole genome shotgun (WGS) entry which is preliminary data.</text>
</comment>
<keyword evidence="3" id="KW-0342">GTP-binding</keyword>
<feature type="transmembrane region" description="Helical" evidence="6">
    <location>
        <begin position="781"/>
        <end position="802"/>
    </location>
</feature>
<evidence type="ECO:0000259" key="7">
    <source>
        <dbReference type="PROSITE" id="PS51720"/>
    </source>
</evidence>
<keyword evidence="6" id="KW-1133">Transmembrane helix</keyword>
<accession>A0AAV6H8R2</accession>
<dbReference type="Pfam" id="PF04548">
    <property type="entry name" value="AIG1"/>
    <property type="match status" value="2"/>
</dbReference>
<keyword evidence="4" id="KW-0175">Coiled coil</keyword>
<dbReference type="PANTHER" id="PTHR10903">
    <property type="entry name" value="GTPASE, IMAP FAMILY MEMBER-RELATED"/>
    <property type="match status" value="1"/>
</dbReference>
<keyword evidence="6" id="KW-0472">Membrane</keyword>
<comment type="similarity">
    <text evidence="1">Belongs to the TRAFAC class TrmE-Era-EngA-EngB-Septin-like GTPase superfamily. AIG1/Toc34/Toc159-like paraseptin GTPase family. IAN subfamily.</text>
</comment>
<sequence>MTSDTDKDGQCWRQEELRIVLLGWDRLEKSMVGNAMLGHEAFDTESNTDVCMRKQGVSAAGTQLTVVNTPQDWLHYVVHDPASVDHRLVTSASMCQPGPHVFLLVISVDSLSGRERSLQAAILLLSDILWPYIIVVLTGLEKLTESSMIKDIAEEYQCLQSVLEKCGHRHHYLNTTQQPQDSDPQAMDLLKSMLAMAAGNQEQTGEAFLCPDSILKEAERRIIVDNKKAKVRSLGQKECQTHKLLQAGISSRRTSLRVVMVGARQAGKSTVGNVILGHEVFQSGHPTSCCVAREGDAVGRSITLVDTPGWEHKSSSSIDTPEKVRLQRVQSTIMDETEPNAFLVVIRSDEMFTENDKHLLQEHLTPWGRDVWRRGIVLFTRGDQLGETTVENHIERWPALVWLVEKCSNRYHVLDNVVRTCNCKVKELIEKIEAVDLINDNQILLQALLKAERDKSKQRFKVKELQKNVRDLQRDYEQQERLQEERNQRLQETLQSCGKREKLLKEKEQRINERLTEFEEKKKKHQEQIEQLTQSCNERGKLLKEKEQFINERLTEFEEKKKKHQEQIEQLTQSCNERGKLLKEKEQFINERLTEFEEKKKKHQEQIEQLTQRCSEQDRTIELMRKEQMALRQTPFDQERESGDHTHWCGDQNNMLENICNMESVLQKNNNPQLIPSEGLQLDRQREVRILSLSEAEGKPEKGQTGIRSDSTDRSETMHLTEPTFLHMDSAVVQKVEQPIQEATKQHPQQLEIKPVGTTRRYEGAAIGAVIGTLAGLRRGLLWAAVGTAIGVSVGALLDSYLGANGKH</sequence>
<dbReference type="InterPro" id="IPR045058">
    <property type="entry name" value="GIMA/IAN/Toc"/>
</dbReference>
<dbReference type="Proteomes" id="UP000823561">
    <property type="component" value="Chromosome 3"/>
</dbReference>
<evidence type="ECO:0000256" key="5">
    <source>
        <dbReference type="SAM" id="MobiDB-lite"/>
    </source>
</evidence>
<feature type="domain" description="AIG1-type G" evidence="7">
    <location>
        <begin position="253"/>
        <end position="453"/>
    </location>
</feature>
<dbReference type="InterPro" id="IPR027417">
    <property type="entry name" value="P-loop_NTPase"/>
</dbReference>
<keyword evidence="6" id="KW-0812">Transmembrane</keyword>
<dbReference type="PANTHER" id="PTHR10903:SF107">
    <property type="entry name" value="GTPASE IMAP FAMILY MEMBER 4-LIKE-RELATED"/>
    <property type="match status" value="1"/>
</dbReference>
<keyword evidence="9" id="KW-1185">Reference proteome</keyword>
<evidence type="ECO:0000256" key="3">
    <source>
        <dbReference type="ARBA" id="ARBA00023134"/>
    </source>
</evidence>
<dbReference type="PROSITE" id="PS51720">
    <property type="entry name" value="G_AIG1"/>
    <property type="match status" value="1"/>
</dbReference>
<evidence type="ECO:0000256" key="4">
    <source>
        <dbReference type="SAM" id="Coils"/>
    </source>
</evidence>
<evidence type="ECO:0000313" key="8">
    <source>
        <dbReference type="EMBL" id="KAG5283778.1"/>
    </source>
</evidence>
<dbReference type="EMBL" id="JADWDJ010000003">
    <property type="protein sequence ID" value="KAG5283778.1"/>
    <property type="molecule type" value="Genomic_DNA"/>
</dbReference>
<evidence type="ECO:0000256" key="1">
    <source>
        <dbReference type="ARBA" id="ARBA00008535"/>
    </source>
</evidence>
<feature type="region of interest" description="Disordered" evidence="5">
    <location>
        <begin position="694"/>
        <end position="715"/>
    </location>
</feature>
<evidence type="ECO:0000256" key="6">
    <source>
        <dbReference type="SAM" id="Phobius"/>
    </source>
</evidence>
<organism evidence="8 9">
    <name type="scientific">Alosa alosa</name>
    <name type="common">allis shad</name>
    <dbReference type="NCBI Taxonomy" id="278164"/>
    <lineage>
        <taxon>Eukaryota</taxon>
        <taxon>Metazoa</taxon>
        <taxon>Chordata</taxon>
        <taxon>Craniata</taxon>
        <taxon>Vertebrata</taxon>
        <taxon>Euteleostomi</taxon>
        <taxon>Actinopterygii</taxon>
        <taxon>Neopterygii</taxon>
        <taxon>Teleostei</taxon>
        <taxon>Clupei</taxon>
        <taxon>Clupeiformes</taxon>
        <taxon>Clupeoidei</taxon>
        <taxon>Clupeidae</taxon>
        <taxon>Alosa</taxon>
    </lineage>
</organism>
<dbReference type="GO" id="GO:0005525">
    <property type="term" value="F:GTP binding"/>
    <property type="evidence" value="ECO:0007669"/>
    <property type="project" value="UniProtKB-KW"/>
</dbReference>
<dbReference type="InterPro" id="IPR006703">
    <property type="entry name" value="G_AIG1"/>
</dbReference>
<dbReference type="SUPFAM" id="SSF52540">
    <property type="entry name" value="P-loop containing nucleoside triphosphate hydrolases"/>
    <property type="match status" value="2"/>
</dbReference>
<evidence type="ECO:0000256" key="2">
    <source>
        <dbReference type="ARBA" id="ARBA00022741"/>
    </source>
</evidence>
<evidence type="ECO:0000313" key="9">
    <source>
        <dbReference type="Proteomes" id="UP000823561"/>
    </source>
</evidence>
<dbReference type="AlphaFoldDB" id="A0AAV6H8R2"/>
<gene>
    <name evidence="8" type="ORF">AALO_G00046030</name>
</gene>
<keyword evidence="2" id="KW-0547">Nucleotide-binding</keyword>
<name>A0AAV6H8R2_9TELE</name>
<feature type="coiled-coil region" evidence="4">
    <location>
        <begin position="448"/>
        <end position="627"/>
    </location>
</feature>
<reference evidence="8" key="1">
    <citation type="submission" date="2020-10" db="EMBL/GenBank/DDBJ databases">
        <title>Chromosome-scale genome assembly of the Allis shad, Alosa alosa.</title>
        <authorList>
            <person name="Margot Z."/>
            <person name="Christophe K."/>
            <person name="Cabau C."/>
            <person name="Louis A."/>
            <person name="Berthelot C."/>
            <person name="Parey E."/>
            <person name="Roest Crollius H."/>
            <person name="Montfort J."/>
            <person name="Robinson-Rechavi M."/>
            <person name="Bucao C."/>
            <person name="Bouchez O."/>
            <person name="Gislard M."/>
            <person name="Lluch J."/>
            <person name="Milhes M."/>
            <person name="Lampietro C."/>
            <person name="Lopez Roques C."/>
            <person name="Donnadieu C."/>
            <person name="Braasch I."/>
            <person name="Desvignes T."/>
            <person name="Postlethwait J."/>
            <person name="Bobe J."/>
            <person name="Guiguen Y."/>
        </authorList>
    </citation>
    <scope>NUCLEOTIDE SEQUENCE</scope>
    <source>
        <strain evidence="8">M-15738</strain>
        <tissue evidence="8">Blood</tissue>
    </source>
</reference>